<gene>
    <name evidence="3" type="primary">yhaH_1</name>
    <name evidence="3" type="ORF">Pan241w_42040</name>
</gene>
<protein>
    <submittedName>
        <fullName evidence="3">Inner membrane protein YhaH</fullName>
    </submittedName>
</protein>
<dbReference type="AlphaFoldDB" id="A0A517RJQ7"/>
<evidence type="ECO:0000313" key="3">
    <source>
        <dbReference type="EMBL" id="QDT44098.1"/>
    </source>
</evidence>
<evidence type="ECO:0000256" key="2">
    <source>
        <dbReference type="SAM" id="Phobius"/>
    </source>
</evidence>
<dbReference type="Pfam" id="PF05656">
    <property type="entry name" value="DUF805"/>
    <property type="match status" value="1"/>
</dbReference>
<reference evidence="3 4" key="1">
    <citation type="submission" date="2019-02" db="EMBL/GenBank/DDBJ databases">
        <title>Deep-cultivation of Planctomycetes and their phenomic and genomic characterization uncovers novel biology.</title>
        <authorList>
            <person name="Wiegand S."/>
            <person name="Jogler M."/>
            <person name="Boedeker C."/>
            <person name="Pinto D."/>
            <person name="Vollmers J."/>
            <person name="Rivas-Marin E."/>
            <person name="Kohn T."/>
            <person name="Peeters S.H."/>
            <person name="Heuer A."/>
            <person name="Rast P."/>
            <person name="Oberbeckmann S."/>
            <person name="Bunk B."/>
            <person name="Jeske O."/>
            <person name="Meyerdierks A."/>
            <person name="Storesund J.E."/>
            <person name="Kallscheuer N."/>
            <person name="Luecker S."/>
            <person name="Lage O.M."/>
            <person name="Pohl T."/>
            <person name="Merkel B.J."/>
            <person name="Hornburger P."/>
            <person name="Mueller R.-W."/>
            <person name="Bruemmer F."/>
            <person name="Labrenz M."/>
            <person name="Spormann A.M."/>
            <person name="Op den Camp H."/>
            <person name="Overmann J."/>
            <person name="Amann R."/>
            <person name="Jetten M.S.M."/>
            <person name="Mascher T."/>
            <person name="Medema M.H."/>
            <person name="Devos D.P."/>
            <person name="Kaster A.-K."/>
            <person name="Ovreas L."/>
            <person name="Rohde M."/>
            <person name="Galperin M.Y."/>
            <person name="Jogler C."/>
        </authorList>
    </citation>
    <scope>NUCLEOTIDE SEQUENCE [LARGE SCALE GENOMIC DNA]</scope>
    <source>
        <strain evidence="3 4">Pan241w</strain>
    </source>
</reference>
<organism evidence="3 4">
    <name type="scientific">Gimesia alba</name>
    <dbReference type="NCBI Taxonomy" id="2527973"/>
    <lineage>
        <taxon>Bacteria</taxon>
        <taxon>Pseudomonadati</taxon>
        <taxon>Planctomycetota</taxon>
        <taxon>Planctomycetia</taxon>
        <taxon>Planctomycetales</taxon>
        <taxon>Planctomycetaceae</taxon>
        <taxon>Gimesia</taxon>
    </lineage>
</organism>
<name>A0A517RJQ7_9PLAN</name>
<feature type="transmembrane region" description="Helical" evidence="2">
    <location>
        <begin position="50"/>
        <end position="71"/>
    </location>
</feature>
<dbReference type="EMBL" id="CP036269">
    <property type="protein sequence ID" value="QDT44098.1"/>
    <property type="molecule type" value="Genomic_DNA"/>
</dbReference>
<accession>A0A517RJQ7</accession>
<dbReference type="PANTHER" id="PTHR34980:SF2">
    <property type="entry name" value="INNER MEMBRANE PROTEIN YHAH-RELATED"/>
    <property type="match status" value="1"/>
</dbReference>
<dbReference type="RefSeq" id="WP_145219270.1">
    <property type="nucleotide sequence ID" value="NZ_CP036269.1"/>
</dbReference>
<dbReference type="GO" id="GO:0005886">
    <property type="term" value="C:plasma membrane"/>
    <property type="evidence" value="ECO:0007669"/>
    <property type="project" value="TreeGrafter"/>
</dbReference>
<evidence type="ECO:0000256" key="1">
    <source>
        <dbReference type="SAM" id="MobiDB-lite"/>
    </source>
</evidence>
<feature type="transmembrane region" description="Helical" evidence="2">
    <location>
        <begin position="23"/>
        <end position="44"/>
    </location>
</feature>
<keyword evidence="2" id="KW-0472">Membrane</keyword>
<dbReference type="Proteomes" id="UP000317171">
    <property type="component" value="Chromosome"/>
</dbReference>
<dbReference type="OrthoDB" id="9812349at2"/>
<feature type="region of interest" description="Disordered" evidence="1">
    <location>
        <begin position="114"/>
        <end position="136"/>
    </location>
</feature>
<dbReference type="KEGG" id="gaz:Pan241w_42040"/>
<dbReference type="PANTHER" id="PTHR34980">
    <property type="entry name" value="INNER MEMBRANE PROTEIN-RELATED-RELATED"/>
    <property type="match status" value="1"/>
</dbReference>
<feature type="transmembrane region" description="Helical" evidence="2">
    <location>
        <begin position="83"/>
        <end position="104"/>
    </location>
</feature>
<keyword evidence="2" id="KW-0812">Transmembrane</keyword>
<dbReference type="InterPro" id="IPR008523">
    <property type="entry name" value="DUF805"/>
</dbReference>
<keyword evidence="2" id="KW-1133">Transmembrane helix</keyword>
<feature type="compositionally biased region" description="Polar residues" evidence="1">
    <location>
        <begin position="127"/>
        <end position="136"/>
    </location>
</feature>
<proteinExistence type="predicted"/>
<evidence type="ECO:0000313" key="4">
    <source>
        <dbReference type="Proteomes" id="UP000317171"/>
    </source>
</evidence>
<keyword evidence="4" id="KW-1185">Reference proteome</keyword>
<sequence>MNWYLAVINKYADFSGRARRKEYWMFFLFNIIISFAVGLVGGLIGGRNGLFALSLPALYTLFIFLPSLAVTVRRLHDTNRSGWWVLVSLVPFIGALVLFVFTILDSDPEANSYGPNPKLATEPELSFPQSAQPHNS</sequence>